<evidence type="ECO:0000256" key="1">
    <source>
        <dbReference type="ARBA" id="ARBA00001947"/>
    </source>
</evidence>
<dbReference type="GO" id="GO:0008237">
    <property type="term" value="F:metallopeptidase activity"/>
    <property type="evidence" value="ECO:0007669"/>
    <property type="project" value="UniProtKB-KW"/>
</dbReference>
<evidence type="ECO:0000256" key="6">
    <source>
        <dbReference type="ARBA" id="ARBA00022801"/>
    </source>
</evidence>
<dbReference type="GO" id="GO:0046872">
    <property type="term" value="F:metal ion binding"/>
    <property type="evidence" value="ECO:0007669"/>
    <property type="project" value="UniProtKB-KW"/>
</dbReference>
<keyword evidence="8" id="KW-0482">Metalloprotease</keyword>
<comment type="pathway">
    <text evidence="2">Cell wall biogenesis; cell wall polysaccharide biosynthesis.</text>
</comment>
<keyword evidence="14" id="KW-1185">Reference proteome</keyword>
<keyword evidence="5" id="KW-0732">Signal</keyword>
<name>A0A3A1WWB1_9HYPH</name>
<sequence>MWHDGLTETRAGRDGMAGGGWLRRRGRLGLAAALAAGLAGLALGTTATAGPETRTLRLYHINLHEASEITFKRDGKYLPDGLKKANWALRDWRRNEPTKMDPRLLDLLWEAYQKSGSHMPIHVIGGYRAPETNKMLRSRSSHTGVAEHSQHMLGKAVDFFIPDVPLAKLREIGLKMQIGGVGFYPRSGAPFVHFDVGSGRYWPRMSRQELARIFPDGKTIHLPADGKPLPGYAEAVASYKKRKGASELMVADAGSVAPRRSFLAALFGGGRDEAEDREEMEAAPAPAAKAAPPAAPPAAPRPAEARPRPPELPPGVAMADAGAFDATSPKSAEVAVAALAAPDRVPLPTHAPARGPAPEERNPIDAVLVAALAEEPEAEAGLPHGVPMPHERPVAAGAASGIAREIAAAVGEAPDDAAAAAPMLAAAFAPERASAIHAPAPHARPALLEASLDRRSAAAAVTARPAVSATPTGRGGRVAGTARPPKPASTAAARPSGSQTAIAALLVDPERRALETAPALPRAERLVADRPHDVLALGFAPTGGKPGRTARFSGRAVNFLPVRHID</sequence>
<keyword evidence="3" id="KW-0645">Protease</keyword>
<organism evidence="13 14">
    <name type="scientific">Aureimonas flava</name>
    <dbReference type="NCBI Taxonomy" id="2320271"/>
    <lineage>
        <taxon>Bacteria</taxon>
        <taxon>Pseudomonadati</taxon>
        <taxon>Pseudomonadota</taxon>
        <taxon>Alphaproteobacteria</taxon>
        <taxon>Hyphomicrobiales</taxon>
        <taxon>Aurantimonadaceae</taxon>
        <taxon>Aureimonas</taxon>
    </lineage>
</organism>
<evidence type="ECO:0000256" key="3">
    <source>
        <dbReference type="ARBA" id="ARBA00022670"/>
    </source>
</evidence>
<comment type="cofactor">
    <cofactor evidence="1">
        <name>Zn(2+)</name>
        <dbReference type="ChEBI" id="CHEBI:29105"/>
    </cofactor>
</comment>
<dbReference type="EMBL" id="QYRN01000002">
    <property type="protein sequence ID" value="RIY02658.1"/>
    <property type="molecule type" value="Genomic_DNA"/>
</dbReference>
<dbReference type="InterPro" id="IPR009045">
    <property type="entry name" value="Zn_M74/Hedgehog-like"/>
</dbReference>
<dbReference type="PANTHER" id="PTHR37425">
    <property type="match status" value="1"/>
</dbReference>
<evidence type="ECO:0000256" key="4">
    <source>
        <dbReference type="ARBA" id="ARBA00022723"/>
    </source>
</evidence>
<dbReference type="Gene3D" id="3.30.1380.10">
    <property type="match status" value="1"/>
</dbReference>
<dbReference type="PANTHER" id="PTHR37425:SF1">
    <property type="entry name" value="OUTER MEMBRANE PROTEIN"/>
    <property type="match status" value="1"/>
</dbReference>
<keyword evidence="9" id="KW-0961">Cell wall biogenesis/degradation</keyword>
<proteinExistence type="inferred from homology"/>
<feature type="compositionally biased region" description="Low complexity" evidence="12">
    <location>
        <begin position="462"/>
        <end position="472"/>
    </location>
</feature>
<reference evidence="14" key="1">
    <citation type="submission" date="2018-09" db="EMBL/GenBank/DDBJ databases">
        <authorList>
            <person name="Tuo L."/>
        </authorList>
    </citation>
    <scope>NUCLEOTIDE SEQUENCE [LARGE SCALE GENOMIC DNA]</scope>
    <source>
        <strain evidence="14">M2BS4Y-1</strain>
    </source>
</reference>
<evidence type="ECO:0000256" key="10">
    <source>
        <dbReference type="ARBA" id="ARBA00093448"/>
    </source>
</evidence>
<dbReference type="GO" id="GO:0006508">
    <property type="term" value="P:proteolysis"/>
    <property type="evidence" value="ECO:0007669"/>
    <property type="project" value="UniProtKB-KW"/>
</dbReference>
<comment type="caution">
    <text evidence="13">The sequence shown here is derived from an EMBL/GenBank/DDBJ whole genome shotgun (WGS) entry which is preliminary data.</text>
</comment>
<dbReference type="Proteomes" id="UP000265750">
    <property type="component" value="Unassembled WGS sequence"/>
</dbReference>
<dbReference type="AlphaFoldDB" id="A0A3A1WWB1"/>
<dbReference type="CDD" id="cd14844">
    <property type="entry name" value="Zn-DD-carboxypeptidase_like"/>
    <property type="match status" value="1"/>
</dbReference>
<accession>A0A3A1WWB1</accession>
<dbReference type="OrthoDB" id="9782994at2"/>
<keyword evidence="6" id="KW-0378">Hydrolase</keyword>
<evidence type="ECO:0000256" key="11">
    <source>
        <dbReference type="ARBA" id="ARBA00093666"/>
    </source>
</evidence>
<comment type="similarity">
    <text evidence="10">Belongs to the peptidase M15 family.</text>
</comment>
<dbReference type="InterPro" id="IPR010275">
    <property type="entry name" value="MepK"/>
</dbReference>
<evidence type="ECO:0000313" key="13">
    <source>
        <dbReference type="EMBL" id="RIY02658.1"/>
    </source>
</evidence>
<feature type="region of interest" description="Disordered" evidence="12">
    <location>
        <begin position="462"/>
        <end position="497"/>
    </location>
</feature>
<dbReference type="Pfam" id="PF05951">
    <property type="entry name" value="Peptidase_M15_2"/>
    <property type="match status" value="1"/>
</dbReference>
<feature type="compositionally biased region" description="Low complexity" evidence="12">
    <location>
        <begin position="282"/>
        <end position="292"/>
    </location>
</feature>
<dbReference type="SUPFAM" id="SSF55166">
    <property type="entry name" value="Hedgehog/DD-peptidase"/>
    <property type="match status" value="1"/>
</dbReference>
<evidence type="ECO:0000256" key="12">
    <source>
        <dbReference type="SAM" id="MobiDB-lite"/>
    </source>
</evidence>
<evidence type="ECO:0000256" key="7">
    <source>
        <dbReference type="ARBA" id="ARBA00022833"/>
    </source>
</evidence>
<evidence type="ECO:0000256" key="2">
    <source>
        <dbReference type="ARBA" id="ARBA00004776"/>
    </source>
</evidence>
<keyword evidence="4" id="KW-0479">Metal-binding</keyword>
<evidence type="ECO:0000256" key="9">
    <source>
        <dbReference type="ARBA" id="ARBA00023316"/>
    </source>
</evidence>
<evidence type="ECO:0000256" key="8">
    <source>
        <dbReference type="ARBA" id="ARBA00023049"/>
    </source>
</evidence>
<evidence type="ECO:0000313" key="14">
    <source>
        <dbReference type="Proteomes" id="UP000265750"/>
    </source>
</evidence>
<dbReference type="GO" id="GO:0071555">
    <property type="term" value="P:cell wall organization"/>
    <property type="evidence" value="ECO:0007669"/>
    <property type="project" value="UniProtKB-KW"/>
</dbReference>
<evidence type="ECO:0000256" key="5">
    <source>
        <dbReference type="ARBA" id="ARBA00022729"/>
    </source>
</evidence>
<protein>
    <recommendedName>
        <fullName evidence="11">Murein endopeptidase K</fullName>
    </recommendedName>
</protein>
<keyword evidence="7" id="KW-0862">Zinc</keyword>
<gene>
    <name evidence="13" type="ORF">D3218_04665</name>
</gene>
<feature type="region of interest" description="Disordered" evidence="12">
    <location>
        <begin position="271"/>
        <end position="319"/>
    </location>
</feature>